<comment type="caution">
    <text evidence="3">The sequence shown here is derived from an EMBL/GenBank/DDBJ whole genome shotgun (WGS) entry which is preliminary data.</text>
</comment>
<dbReference type="Gene3D" id="3.20.20.80">
    <property type="entry name" value="Glycosidases"/>
    <property type="match status" value="1"/>
</dbReference>
<evidence type="ECO:0000256" key="2">
    <source>
        <dbReference type="SAM" id="SignalP"/>
    </source>
</evidence>
<dbReference type="InterPro" id="IPR017853">
    <property type="entry name" value="GH"/>
</dbReference>
<feature type="region of interest" description="Disordered" evidence="1">
    <location>
        <begin position="302"/>
        <end position="322"/>
    </location>
</feature>
<dbReference type="RefSeq" id="WP_229960934.1">
    <property type="nucleotide sequence ID" value="NZ_JAJJWI010000009.1"/>
</dbReference>
<dbReference type="InterPro" id="IPR051923">
    <property type="entry name" value="Glycosyl_Hydrolase_39"/>
</dbReference>
<reference evidence="4" key="1">
    <citation type="journal article" date="2019" name="Int. J. Syst. Evol. Microbiol.">
        <title>The Global Catalogue of Microorganisms (GCM) 10K type strain sequencing project: providing services to taxonomists for standard genome sequencing and annotation.</title>
        <authorList>
            <consortium name="The Broad Institute Genomics Platform"/>
            <consortium name="The Broad Institute Genome Sequencing Center for Infectious Disease"/>
            <person name="Wu L."/>
            <person name="Ma J."/>
        </authorList>
    </citation>
    <scope>NUCLEOTIDE SEQUENCE [LARGE SCALE GENOMIC DNA]</scope>
    <source>
        <strain evidence="4">JCM 16545</strain>
    </source>
</reference>
<accession>A0ABW4WZV7</accession>
<feature type="chain" id="PRO_5047227047" evidence="2">
    <location>
        <begin position="22"/>
        <end position="739"/>
    </location>
</feature>
<keyword evidence="2" id="KW-0732">Signal</keyword>
<protein>
    <submittedName>
        <fullName evidence="3">Uncharacterized protein</fullName>
    </submittedName>
</protein>
<dbReference type="SUPFAM" id="SSF51445">
    <property type="entry name" value="(Trans)glycosidases"/>
    <property type="match status" value="1"/>
</dbReference>
<proteinExistence type="predicted"/>
<dbReference type="PANTHER" id="PTHR12631">
    <property type="entry name" value="ALPHA-L-IDURONIDASE"/>
    <property type="match status" value="1"/>
</dbReference>
<feature type="signal peptide" evidence="2">
    <location>
        <begin position="1"/>
        <end position="21"/>
    </location>
</feature>
<organism evidence="3 4">
    <name type="scientific">Pontibacter silvestris</name>
    <dbReference type="NCBI Taxonomy" id="2305183"/>
    <lineage>
        <taxon>Bacteria</taxon>
        <taxon>Pseudomonadati</taxon>
        <taxon>Bacteroidota</taxon>
        <taxon>Cytophagia</taxon>
        <taxon>Cytophagales</taxon>
        <taxon>Hymenobacteraceae</taxon>
        <taxon>Pontibacter</taxon>
    </lineage>
</organism>
<dbReference type="PANTHER" id="PTHR12631:SF10">
    <property type="entry name" value="BETA-XYLOSIDASE-LIKE PROTEIN-RELATED"/>
    <property type="match status" value="1"/>
</dbReference>
<evidence type="ECO:0000256" key="1">
    <source>
        <dbReference type="SAM" id="MobiDB-lite"/>
    </source>
</evidence>
<keyword evidence="4" id="KW-1185">Reference proteome</keyword>
<dbReference type="Proteomes" id="UP001597369">
    <property type="component" value="Unassembled WGS sequence"/>
</dbReference>
<gene>
    <name evidence="3" type="ORF">ACFSKU_10150</name>
</gene>
<dbReference type="EMBL" id="JBHUHV010000029">
    <property type="protein sequence ID" value="MFD2067245.1"/>
    <property type="molecule type" value="Genomic_DNA"/>
</dbReference>
<name>A0ABW4WZV7_9BACT</name>
<sequence>MKIHIVALLLLCLLSCNNSSKHEQSDQQLAGLFSSTEASEKPTPVPDANGRVTGEIPYRPYWAYHNDKSRQDLDAFFDGELDENPNFGPDGNSQVTPSEMWFPFPEEMEATLKEIQFYDWQGKNQVPIKTYFIERDSWKRIPGPAFTGNEYDTWVPHQLKKPLDIAYVVLEVTSRVFPTEIRFIGSYKPYNPKPFTHKEVSINDMLGVNTYVWDFQKPSGRGNDMQKFNVAAPFTTIRDYVDWEKIEHEQGIYTFNPVFKGLWHYDAYYAELKKRNIEPLVCFKTVPGWFLQANYPEKLRHPENPPARWTNLPSPEKPDKKDYKNQDAYKAALAKYEQKKAAYDADLAAIRLDPASYTEFAKAAFQFVARYGSNKNLDPDLVKPFSGNGNSKFSWNIQDKKIGLGYVKMIECNNETNAWWKGRMRYQTAREYAANLSAFYDGHMGKLGKGVGVKNADPAILVAMGGIADNSPAYVQGIIDWCKEFRGYKTDKDGKKVVNLCFDIANYHGYTNNGGGQYSDAANGIPPELSDAKDQVQKFLQVMSEVGNDVPVYLTEVGYGVNEGSQQALETPSRTRLQTQGDWIIRDCLFYARMGLAKLYHYQLYDETSYTRNIQKGKKDNRTYAALGLLEKMDNTRRPAADYIAQLGNKFGEYTYRKTISTTPFVDVYEHGGKKMYALVVPDMEGRTEEYELDLGTAKTATIYEFVDGAEHFKERKVKTANGKLKLKVTESPIFVDAV</sequence>
<evidence type="ECO:0000313" key="4">
    <source>
        <dbReference type="Proteomes" id="UP001597369"/>
    </source>
</evidence>
<evidence type="ECO:0000313" key="3">
    <source>
        <dbReference type="EMBL" id="MFD2067245.1"/>
    </source>
</evidence>